<dbReference type="PANTHER" id="PTHR31431:SF1">
    <property type="entry name" value="NUCLEOPORIN NUP188"/>
    <property type="match status" value="1"/>
</dbReference>
<keyword evidence="3" id="KW-1185">Reference proteome</keyword>
<feature type="region of interest" description="Disordered" evidence="1">
    <location>
        <begin position="1914"/>
        <end position="1938"/>
    </location>
</feature>
<dbReference type="OMA" id="TIKCAHA"/>
<evidence type="ECO:0000313" key="3">
    <source>
        <dbReference type="Proteomes" id="UP000001568"/>
    </source>
</evidence>
<dbReference type="GO" id="GO:0006405">
    <property type="term" value="P:RNA export from nucleus"/>
    <property type="evidence" value="ECO:0007669"/>
    <property type="project" value="TreeGrafter"/>
</dbReference>
<dbReference type="Gramene" id="ABO95818">
    <property type="protein sequence ID" value="ABO95818"/>
    <property type="gene ID" value="OSTLU_31217"/>
</dbReference>
<dbReference type="STRING" id="436017.A4RW54"/>
<organism evidence="2 3">
    <name type="scientific">Ostreococcus lucimarinus (strain CCE9901)</name>
    <dbReference type="NCBI Taxonomy" id="436017"/>
    <lineage>
        <taxon>Eukaryota</taxon>
        <taxon>Viridiplantae</taxon>
        <taxon>Chlorophyta</taxon>
        <taxon>Mamiellophyceae</taxon>
        <taxon>Mamiellales</taxon>
        <taxon>Bathycoccaceae</taxon>
        <taxon>Ostreococcus</taxon>
    </lineage>
</organism>
<sequence>MSFAFGAPAPAPAPAPSAPSAPAPSALAAAPLAPTSTATATATLPNARALFYALDETVQRGDVVDDATTSTLEDALEHVARACETYGPTRAASAEALRGGSVEYGGKTLRVSATTAKVATECARRLRLDETQTYVLLRRALDESEMPRPSEATEEVVREVMRFYFRERLGTIKCAHALLSRTSGDASSGADGDAWERAVTKMLDLGFEENVWRALDRHMSGASASGPEGASPEDAAAWAGQTLEETVALLEVLFLLYYNRVKCKPEMFMKLARMFEKGALRRAPAAAIELESHAPQAHVNAFTEDIRALCNVTLIAAMDLENLVDRFSGKSLNAHGFLEATVLKSITEMMEKWQSDAAHGPTLLAWSTFLTLLPVDAEYMPGGFSIEIMTQKANECGLSALSHLLDAEQLRGEDATVTLHKSVLKNMFSTILAAYDMLPVHRLPTHDLNQILSVLRKLLAHQPVLCEQFWGGAREDGQEAPLFALLEGCRERFPYDSAPLLRVLAAFSEGHRAAECALAYIAQLPTVALPVPSPDIMQQGLKPSEDAVMDVESGFASGSVTAIHRLTSPYIPGGFIEAGMSGLAIDMGTQTTPLIVWAAPADGLHLCLTRLSLLASAGLSRELTTSESDELDATTLFLSKVLTHAPSFARPMLSCDVSESVPKGSPTDILTGLSLALHVRSKSLHTEQSIQSTATVLQALSALAAAEPTRTVAEVLEAPLLSGTPGTGVPGLIRAIRDSESRLGEYPLTLAVLSLVETLLQHGGLGDKLEALVDHVLQEIAVRHVQWRYRHKAEKWIVHAAVQRIIYQIFTPRHGDFAIRLRDKVLSYLINDKAICFGSFAPLVYDAASLRKLHEEGGAPRTEEVTALEEAIATVLRSIPLIVYHAGDNFGGVLERMLLIETSNNGAPFASSIASYAGYPYAAACFPLALPALVPLCAAANAVPMAATLDRQDRAEILSSMQHMFKHADLDAVCDIADLLSAGIANQPEWVATLLVPEKEPEEERPASLPAPTASGALAAPTTPTNALAPTTPTTQPPPTPPLPTKTKKTVEGALALVWDILEDTTKIRSQSPRCLAALLRMLDALWRRQPLLIESIQTLKVKDVELWKRLATCVDQPEKEVTPPAVAHSLSAASSVLSLFAIEAESSMNALDGTSSATFNAQVREWCANSRISSWIDTCLSHESCALSRQKTQFAAQAFVLQCISVLEREDMSAKRSPLMADATLQWMCGKIRDALLSHASAKDLRASGASNVAILEAVAREAATQSPSSIMSADAVHRLVQAARDMHVEAVAFAPAPLSVAGTAEYGESYLYDSYWIRVATGCVGSNADDQWGAPEGALADMGRAMSAQLAETCLLSSITDAQSSAICSLSSFIAAAAFGELPKMHAGVFTQPASTTTGAPKTLLDGLSRDSRRDLVLNVAERLQKIIVTDSASMPSYVSPLANEMATLLSVVTQLWSVSVSSASPQTPAENDFEPVQRVILVVSTVLAPRTSASGSPSREAASLVNPLLTAMLFAIRAWRAGMQSAKTVQPSYELGQSALPLIPLICQAAAGDSGTNNAKASTTSSVALMLLADIASDLLPTSALLQVLSTYKIMPALRPATGDDDVDSVTIAALNTCLSLSKSDQGAEILLASDTVRLLAILCVESNKAERHNTTNHDIYCSALRVTAMLAGSPLAVHSVDVGADLVRFCAALEARMLAALAPKEITLATLKEVEVTALFFSRLASTFGAQWQVSSPEGQMRCRVACVSFLRWFAAPQVVGGLRCPRKTRADETLAAKPPATRATQAWFQATARGDSVREPTSPLIGTAPHGSPIADASTRKTGNAYSEAVAVALYRAARAACDFLAVFPRAVDQAALGFDVTASLRDQCDALSCDDLTSSPANADESALVAALDGLKSAASKIERLEASSLKPSDARADGSPRPRVAASSPFA</sequence>
<dbReference type="RefSeq" id="XP_001417525.1">
    <property type="nucleotide sequence ID" value="XM_001417488.1"/>
</dbReference>
<evidence type="ECO:0000313" key="2">
    <source>
        <dbReference type="EMBL" id="ABO95818.1"/>
    </source>
</evidence>
<dbReference type="KEGG" id="olu:OSTLU_31217"/>
<dbReference type="GO" id="GO:0006606">
    <property type="term" value="P:protein import into nucleus"/>
    <property type="evidence" value="ECO:0007669"/>
    <property type="project" value="TreeGrafter"/>
</dbReference>
<feature type="region of interest" description="Disordered" evidence="1">
    <location>
        <begin position="999"/>
        <end position="1047"/>
    </location>
</feature>
<dbReference type="OrthoDB" id="552259at2759"/>
<feature type="region of interest" description="Disordered" evidence="1">
    <location>
        <begin position="1802"/>
        <end position="1824"/>
    </location>
</feature>
<dbReference type="GO" id="GO:0017056">
    <property type="term" value="F:structural constituent of nuclear pore"/>
    <property type="evidence" value="ECO:0007669"/>
    <property type="project" value="InterPro"/>
</dbReference>
<dbReference type="GO" id="GO:0044611">
    <property type="term" value="C:nuclear pore inner ring"/>
    <property type="evidence" value="ECO:0007669"/>
    <property type="project" value="TreeGrafter"/>
</dbReference>
<gene>
    <name evidence="2" type="ORF">OSTLU_31217</name>
</gene>
<dbReference type="eggNOG" id="KOG4833">
    <property type="taxonomic scope" value="Eukaryota"/>
</dbReference>
<evidence type="ECO:0000256" key="1">
    <source>
        <dbReference type="SAM" id="MobiDB-lite"/>
    </source>
</evidence>
<dbReference type="HOGENOM" id="CLU_235056_0_0_1"/>
<dbReference type="Proteomes" id="UP000001568">
    <property type="component" value="Chromosome 4"/>
</dbReference>
<proteinExistence type="predicted"/>
<protein>
    <submittedName>
        <fullName evidence="2">Uncharacterized protein</fullName>
    </submittedName>
</protein>
<dbReference type="PANTHER" id="PTHR31431">
    <property type="entry name" value="NUCLEOPORIN NUP188 HOMOLOG"/>
    <property type="match status" value="1"/>
</dbReference>
<dbReference type="EMBL" id="CP000584">
    <property type="protein sequence ID" value="ABO95818.1"/>
    <property type="molecule type" value="Genomic_DNA"/>
</dbReference>
<feature type="compositionally biased region" description="Pro residues" evidence="1">
    <location>
        <begin position="9"/>
        <end position="22"/>
    </location>
</feature>
<feature type="region of interest" description="Disordered" evidence="1">
    <location>
        <begin position="1"/>
        <end position="25"/>
    </location>
</feature>
<reference evidence="2 3" key="1">
    <citation type="journal article" date="2007" name="Proc. Natl. Acad. Sci. U.S.A.">
        <title>The tiny eukaryote Ostreococcus provides genomic insights into the paradox of plankton speciation.</title>
        <authorList>
            <person name="Palenik B."/>
            <person name="Grimwood J."/>
            <person name="Aerts A."/>
            <person name="Rouze P."/>
            <person name="Salamov A."/>
            <person name="Putnam N."/>
            <person name="Dupont C."/>
            <person name="Jorgensen R."/>
            <person name="Derelle E."/>
            <person name="Rombauts S."/>
            <person name="Zhou K."/>
            <person name="Otillar R."/>
            <person name="Merchant S.S."/>
            <person name="Podell S."/>
            <person name="Gaasterland T."/>
            <person name="Napoli C."/>
            <person name="Gendler K."/>
            <person name="Manuell A."/>
            <person name="Tai V."/>
            <person name="Vallon O."/>
            <person name="Piganeau G."/>
            <person name="Jancek S."/>
            <person name="Heijde M."/>
            <person name="Jabbari K."/>
            <person name="Bowler C."/>
            <person name="Lohr M."/>
            <person name="Robbens S."/>
            <person name="Werner G."/>
            <person name="Dubchak I."/>
            <person name="Pazour G.J."/>
            <person name="Ren Q."/>
            <person name="Paulsen I."/>
            <person name="Delwiche C."/>
            <person name="Schmutz J."/>
            <person name="Rokhsar D."/>
            <person name="Van de Peer Y."/>
            <person name="Moreau H."/>
            <person name="Grigoriev I.V."/>
        </authorList>
    </citation>
    <scope>NUCLEOTIDE SEQUENCE [LARGE SCALE GENOMIC DNA]</scope>
    <source>
        <strain evidence="2 3">CCE9901</strain>
    </source>
</reference>
<name>A4RW54_OSTLU</name>
<accession>A4RW54</accession>
<dbReference type="InterPro" id="IPR044840">
    <property type="entry name" value="Nup188"/>
</dbReference>
<dbReference type="GeneID" id="5001441"/>
<feature type="compositionally biased region" description="Pro residues" evidence="1">
    <location>
        <begin position="1035"/>
        <end position="1044"/>
    </location>
</feature>
<feature type="compositionally biased region" description="Low complexity" evidence="1">
    <location>
        <begin position="1017"/>
        <end position="1034"/>
    </location>
</feature>